<dbReference type="PANTHER" id="PTHR30485:SF2">
    <property type="entry name" value="BLL0597 PROTEIN"/>
    <property type="match status" value="1"/>
</dbReference>
<comment type="caution">
    <text evidence="8">The sequence shown here is derived from an EMBL/GenBank/DDBJ whole genome shotgun (WGS) entry which is preliminary data.</text>
</comment>
<protein>
    <recommendedName>
        <fullName evidence="7">Cytochrome b561 bacterial/Ni-hydrogenase domain-containing protein</fullName>
    </recommendedName>
</protein>
<evidence type="ECO:0000256" key="5">
    <source>
        <dbReference type="ARBA" id="ARBA00023136"/>
    </source>
</evidence>
<feature type="domain" description="Cytochrome b561 bacterial/Ni-hydrogenase" evidence="7">
    <location>
        <begin position="9"/>
        <end position="180"/>
    </location>
</feature>
<dbReference type="GO" id="GO:0022904">
    <property type="term" value="P:respiratory electron transport chain"/>
    <property type="evidence" value="ECO:0007669"/>
    <property type="project" value="InterPro"/>
</dbReference>
<evidence type="ECO:0000259" key="7">
    <source>
        <dbReference type="Pfam" id="PF01292"/>
    </source>
</evidence>
<dbReference type="Pfam" id="PF01292">
    <property type="entry name" value="Ni_hydr_CYTB"/>
    <property type="match status" value="1"/>
</dbReference>
<proteinExistence type="predicted"/>
<gene>
    <name evidence="8" type="ORF">G8770_02965</name>
</gene>
<dbReference type="PANTHER" id="PTHR30485">
    <property type="entry name" value="NI/FE-HYDROGENASE 1 B-TYPE CYTOCHROME SUBUNIT"/>
    <property type="match status" value="1"/>
</dbReference>
<keyword evidence="2" id="KW-1003">Cell membrane</keyword>
<keyword evidence="3 6" id="KW-0812">Transmembrane</keyword>
<evidence type="ECO:0000256" key="3">
    <source>
        <dbReference type="ARBA" id="ARBA00022692"/>
    </source>
</evidence>
<name>A0A9E5MGD4_9GAMM</name>
<sequence length="221" mass="24893">MNSSTTTFVWDRHTRLFHWSLVLLFCLSLGTGLNGDMDWMEWHIKFGYGLLGLMVFRILTGIFGRDYGHFSRFPLSIGSVKSYLAGQQTFHGHNPMGSWMVVVMLMAITTQIISGFLTTDDFFFEGPWVKWGNDSWVKLAGKIHDLNWIILAVLAGLHLLAIVFYQFWKKEKLVNAMVTGRKQEKVSENTTAAPIPLWGAGLLAVVAGGLTWGIILLPGWL</sequence>
<evidence type="ECO:0000256" key="4">
    <source>
        <dbReference type="ARBA" id="ARBA00022989"/>
    </source>
</evidence>
<dbReference type="AlphaFoldDB" id="A0A9E5MGD4"/>
<dbReference type="GO" id="GO:0005886">
    <property type="term" value="C:plasma membrane"/>
    <property type="evidence" value="ECO:0007669"/>
    <property type="project" value="UniProtKB-SubCell"/>
</dbReference>
<evidence type="ECO:0000313" key="8">
    <source>
        <dbReference type="EMBL" id="NHO64506.1"/>
    </source>
</evidence>
<dbReference type="InterPro" id="IPR051542">
    <property type="entry name" value="Hydrogenase_cytochrome"/>
</dbReference>
<feature type="transmembrane region" description="Helical" evidence="6">
    <location>
        <begin position="195"/>
        <end position="217"/>
    </location>
</feature>
<comment type="subcellular location">
    <subcellularLocation>
        <location evidence="1">Cell membrane</location>
        <topology evidence="1">Multi-pass membrane protein</topology>
    </subcellularLocation>
</comment>
<feature type="transmembrane region" description="Helical" evidence="6">
    <location>
        <begin position="96"/>
        <end position="117"/>
    </location>
</feature>
<evidence type="ECO:0000256" key="2">
    <source>
        <dbReference type="ARBA" id="ARBA00022475"/>
    </source>
</evidence>
<dbReference type="Proteomes" id="UP000787472">
    <property type="component" value="Unassembled WGS sequence"/>
</dbReference>
<evidence type="ECO:0000256" key="1">
    <source>
        <dbReference type="ARBA" id="ARBA00004651"/>
    </source>
</evidence>
<dbReference type="GO" id="GO:0020037">
    <property type="term" value="F:heme binding"/>
    <property type="evidence" value="ECO:0007669"/>
    <property type="project" value="TreeGrafter"/>
</dbReference>
<keyword evidence="4 6" id="KW-1133">Transmembrane helix</keyword>
<dbReference type="EMBL" id="JAAONZ010000002">
    <property type="protein sequence ID" value="NHO64506.1"/>
    <property type="molecule type" value="Genomic_DNA"/>
</dbReference>
<feature type="transmembrane region" description="Helical" evidence="6">
    <location>
        <begin position="148"/>
        <end position="168"/>
    </location>
</feature>
<dbReference type="Gene3D" id="1.20.950.20">
    <property type="entry name" value="Transmembrane di-heme cytochromes, Chain C"/>
    <property type="match status" value="1"/>
</dbReference>
<evidence type="ECO:0000256" key="6">
    <source>
        <dbReference type="SAM" id="Phobius"/>
    </source>
</evidence>
<dbReference type="SUPFAM" id="SSF81342">
    <property type="entry name" value="Transmembrane di-heme cytochromes"/>
    <property type="match status" value="1"/>
</dbReference>
<dbReference type="InterPro" id="IPR011577">
    <property type="entry name" value="Cyt_b561_bac/Ni-Hgenase"/>
</dbReference>
<dbReference type="InterPro" id="IPR016174">
    <property type="entry name" value="Di-haem_cyt_TM"/>
</dbReference>
<feature type="transmembrane region" description="Helical" evidence="6">
    <location>
        <begin position="16"/>
        <end position="34"/>
    </location>
</feature>
<feature type="transmembrane region" description="Helical" evidence="6">
    <location>
        <begin position="46"/>
        <end position="64"/>
    </location>
</feature>
<organism evidence="8 9">
    <name type="scientific">Pseudomaricurvus hydrocarbonicus</name>
    <dbReference type="NCBI Taxonomy" id="1470433"/>
    <lineage>
        <taxon>Bacteria</taxon>
        <taxon>Pseudomonadati</taxon>
        <taxon>Pseudomonadota</taxon>
        <taxon>Gammaproteobacteria</taxon>
        <taxon>Cellvibrionales</taxon>
        <taxon>Cellvibrionaceae</taxon>
        <taxon>Pseudomaricurvus</taxon>
    </lineage>
</organism>
<accession>A0A9E5MGD4</accession>
<evidence type="ECO:0000313" key="9">
    <source>
        <dbReference type="Proteomes" id="UP000787472"/>
    </source>
</evidence>
<keyword evidence="9" id="KW-1185">Reference proteome</keyword>
<dbReference type="GO" id="GO:0009055">
    <property type="term" value="F:electron transfer activity"/>
    <property type="evidence" value="ECO:0007669"/>
    <property type="project" value="InterPro"/>
</dbReference>
<dbReference type="RefSeq" id="WP_167181616.1">
    <property type="nucleotide sequence ID" value="NZ_JAAONZ010000002.1"/>
</dbReference>
<keyword evidence="5 6" id="KW-0472">Membrane</keyword>
<reference evidence="8" key="1">
    <citation type="submission" date="2020-03" db="EMBL/GenBank/DDBJ databases">
        <authorList>
            <person name="Guo F."/>
        </authorList>
    </citation>
    <scope>NUCLEOTIDE SEQUENCE</scope>
    <source>
        <strain evidence="8">JCM 30134</strain>
    </source>
</reference>